<dbReference type="GO" id="GO:0005634">
    <property type="term" value="C:nucleus"/>
    <property type="evidence" value="ECO:0007669"/>
    <property type="project" value="UniProtKB-SubCell"/>
</dbReference>
<sequence>MAMKEKVKRKSLDLATKLEIIKKSAVVTSKHQLARDFNLPTVTIRNVLNNKENILQALEEGKNPKCKRIKPPQSPILEASLINWIGNEEAKKMAEENANVKFKASHKCTSGKIGKERITVLVGANMSGSEKKPLLVIGKYARPRCFNNIKKPLDYCASRKAWMTGVFTCFTYLSSNLEDIFAKWLNDWDKKLALEGRRILLYVDNCPSHPDIDIQLTNISLKFLPPNTTAKSQMLEVWPDDAIEELVQHWITLKIHGEVETNTELMDYLDVDDQLTTADESDPREKDIVDRHSQAEETLEHEPIEYEPMENELPFEADSLVNEPEDYSAFEYLID</sequence>
<accession>A0A914CYG8</accession>
<dbReference type="Proteomes" id="UP000887540">
    <property type="component" value="Unplaced"/>
</dbReference>
<dbReference type="SUPFAM" id="SSF46689">
    <property type="entry name" value="Homeodomain-like"/>
    <property type="match status" value="1"/>
</dbReference>
<evidence type="ECO:0000313" key="4">
    <source>
        <dbReference type="Proteomes" id="UP000887540"/>
    </source>
</evidence>
<dbReference type="Pfam" id="PF04218">
    <property type="entry name" value="CENP-B_N"/>
    <property type="match status" value="1"/>
</dbReference>
<feature type="domain" description="HTH psq-type" evidence="3">
    <location>
        <begin position="7"/>
        <end position="57"/>
    </location>
</feature>
<dbReference type="PANTHER" id="PTHR19303:SF73">
    <property type="entry name" value="PROTEIN PDC2"/>
    <property type="match status" value="1"/>
</dbReference>
<dbReference type="InterPro" id="IPR009057">
    <property type="entry name" value="Homeodomain-like_sf"/>
</dbReference>
<dbReference type="Pfam" id="PF03184">
    <property type="entry name" value="DDE_1"/>
    <property type="match status" value="1"/>
</dbReference>
<feature type="domain" description="DDE-1" evidence="2">
    <location>
        <begin position="115"/>
        <end position="237"/>
    </location>
</feature>
<protein>
    <submittedName>
        <fullName evidence="5">DDE-1 domain-containing protein</fullName>
    </submittedName>
</protein>
<proteinExistence type="predicted"/>
<evidence type="ECO:0000313" key="5">
    <source>
        <dbReference type="WBParaSite" id="ACRNAN_scaffold15904.g17355.t1"/>
    </source>
</evidence>
<comment type="subcellular location">
    <subcellularLocation>
        <location evidence="1">Nucleus</location>
    </subcellularLocation>
</comment>
<dbReference type="AlphaFoldDB" id="A0A914CYG8"/>
<dbReference type="Gene3D" id="1.10.10.60">
    <property type="entry name" value="Homeodomain-like"/>
    <property type="match status" value="1"/>
</dbReference>
<dbReference type="InterPro" id="IPR050863">
    <property type="entry name" value="CenT-Element_Derived"/>
</dbReference>
<organism evidence="4 5">
    <name type="scientific">Acrobeloides nanus</name>
    <dbReference type="NCBI Taxonomy" id="290746"/>
    <lineage>
        <taxon>Eukaryota</taxon>
        <taxon>Metazoa</taxon>
        <taxon>Ecdysozoa</taxon>
        <taxon>Nematoda</taxon>
        <taxon>Chromadorea</taxon>
        <taxon>Rhabditida</taxon>
        <taxon>Tylenchina</taxon>
        <taxon>Cephalobomorpha</taxon>
        <taxon>Cephaloboidea</taxon>
        <taxon>Cephalobidae</taxon>
        <taxon>Acrobeloides</taxon>
    </lineage>
</organism>
<dbReference type="InterPro" id="IPR004875">
    <property type="entry name" value="DDE_SF_endonuclease_dom"/>
</dbReference>
<keyword evidence="4" id="KW-1185">Reference proteome</keyword>
<evidence type="ECO:0000259" key="2">
    <source>
        <dbReference type="Pfam" id="PF03184"/>
    </source>
</evidence>
<dbReference type="PANTHER" id="PTHR19303">
    <property type="entry name" value="TRANSPOSON"/>
    <property type="match status" value="1"/>
</dbReference>
<dbReference type="WBParaSite" id="ACRNAN_scaffold15904.g17355.t1">
    <property type="protein sequence ID" value="ACRNAN_scaffold15904.g17355.t1"/>
    <property type="gene ID" value="ACRNAN_scaffold15904.g17355"/>
</dbReference>
<evidence type="ECO:0000256" key="1">
    <source>
        <dbReference type="ARBA" id="ARBA00004123"/>
    </source>
</evidence>
<dbReference type="InterPro" id="IPR007889">
    <property type="entry name" value="HTH_Psq"/>
</dbReference>
<evidence type="ECO:0000259" key="3">
    <source>
        <dbReference type="Pfam" id="PF04218"/>
    </source>
</evidence>
<dbReference type="GO" id="GO:0003677">
    <property type="term" value="F:DNA binding"/>
    <property type="evidence" value="ECO:0007669"/>
    <property type="project" value="InterPro"/>
</dbReference>
<name>A0A914CYG8_9BILA</name>
<reference evidence="5" key="1">
    <citation type="submission" date="2022-11" db="UniProtKB">
        <authorList>
            <consortium name="WormBaseParasite"/>
        </authorList>
    </citation>
    <scope>IDENTIFICATION</scope>
</reference>